<accession>A0ABT2W9S8</accession>
<protein>
    <recommendedName>
        <fullName evidence="4">Lipoprotein</fullName>
    </recommendedName>
</protein>
<keyword evidence="3" id="KW-1185">Reference proteome</keyword>
<keyword evidence="1" id="KW-0472">Membrane</keyword>
<comment type="caution">
    <text evidence="2">The sequence shown here is derived from an EMBL/GenBank/DDBJ whole genome shotgun (WGS) entry which is preliminary data.</text>
</comment>
<feature type="transmembrane region" description="Helical" evidence="1">
    <location>
        <begin position="12"/>
        <end position="31"/>
    </location>
</feature>
<evidence type="ECO:0000256" key="1">
    <source>
        <dbReference type="SAM" id="Phobius"/>
    </source>
</evidence>
<sequence>MIGKIKRLGKFLVVAVIIGIVFILGKYFLFWHKVEIDNHLSKKTLFRDFNHQKQQYIDGGDSEEIKTNNFRVKIDSLLTESYNSNISYNGFTLEIKLSTGDGFSGGGYSINIINNRYTISTDHYTDNHRPFDFMNEEYYKIIDSKVILDKDSYKKGDSIFGYTKLRVQKRYGPEKYFEEGEGYFKGIVN</sequence>
<keyword evidence="1" id="KW-1133">Transmembrane helix</keyword>
<proteinExistence type="predicted"/>
<name>A0ABT2W9S8_9FLAO</name>
<gene>
    <name evidence="2" type="ORF">NZ698_12475</name>
</gene>
<organism evidence="2 3">
    <name type="scientific">Chryseobacterium edaphi</name>
    <dbReference type="NCBI Taxonomy" id="2976532"/>
    <lineage>
        <taxon>Bacteria</taxon>
        <taxon>Pseudomonadati</taxon>
        <taxon>Bacteroidota</taxon>
        <taxon>Flavobacteriia</taxon>
        <taxon>Flavobacteriales</taxon>
        <taxon>Weeksellaceae</taxon>
        <taxon>Chryseobacterium group</taxon>
        <taxon>Chryseobacterium</taxon>
    </lineage>
</organism>
<dbReference type="EMBL" id="JAOTEM010000003">
    <property type="protein sequence ID" value="MCU7618017.1"/>
    <property type="molecule type" value="Genomic_DNA"/>
</dbReference>
<keyword evidence="1" id="KW-0812">Transmembrane</keyword>
<reference evidence="3" key="1">
    <citation type="submission" date="2023-07" db="EMBL/GenBank/DDBJ databases">
        <title>Chryseobacterium sp. strain PBS4-4 Genome sequencing and assembly.</title>
        <authorList>
            <person name="Jung Y."/>
        </authorList>
    </citation>
    <scope>NUCLEOTIDE SEQUENCE [LARGE SCALE GENOMIC DNA]</scope>
    <source>
        <strain evidence="3">PBS4-4</strain>
    </source>
</reference>
<dbReference type="Proteomes" id="UP001208649">
    <property type="component" value="Unassembled WGS sequence"/>
</dbReference>
<evidence type="ECO:0000313" key="2">
    <source>
        <dbReference type="EMBL" id="MCU7618017.1"/>
    </source>
</evidence>
<dbReference type="RefSeq" id="WP_263003466.1">
    <property type="nucleotide sequence ID" value="NZ_JAOTEM010000003.1"/>
</dbReference>
<evidence type="ECO:0008006" key="4">
    <source>
        <dbReference type="Google" id="ProtNLM"/>
    </source>
</evidence>
<evidence type="ECO:0000313" key="3">
    <source>
        <dbReference type="Proteomes" id="UP001208649"/>
    </source>
</evidence>